<feature type="compositionally biased region" description="Basic and acidic residues" evidence="1">
    <location>
        <begin position="35"/>
        <end position="64"/>
    </location>
</feature>
<name>A0AAW0DNV2_9AGAR</name>
<feature type="compositionally biased region" description="Low complexity" evidence="1">
    <location>
        <begin position="1"/>
        <end position="13"/>
    </location>
</feature>
<protein>
    <submittedName>
        <fullName evidence="2">Calmodulin-like protein</fullName>
    </submittedName>
</protein>
<evidence type="ECO:0000256" key="1">
    <source>
        <dbReference type="SAM" id="MobiDB-lite"/>
    </source>
</evidence>
<keyword evidence="3" id="KW-1185">Reference proteome</keyword>
<evidence type="ECO:0000313" key="2">
    <source>
        <dbReference type="EMBL" id="KAK7052241.1"/>
    </source>
</evidence>
<proteinExistence type="predicted"/>
<feature type="compositionally biased region" description="Basic and acidic residues" evidence="1">
    <location>
        <begin position="103"/>
        <end position="149"/>
    </location>
</feature>
<accession>A0AAW0DNV2</accession>
<sequence length="167" mass="17876">MSSTEVESRTSSTNGPDLKGVHPSAVGANTQPDATKTKPEDESQTNKESVDADHLNSEYPEQKHAGAVGYGPNYHAKPGFLDKITGMKEQVQGKVTHNPELATKGHDRITGDLKKKELDADAKADPFADPEQKKQEEGNEAPVENKSHEQGNAPPVEPGSKPTTNVA</sequence>
<dbReference type="Proteomes" id="UP001362999">
    <property type="component" value="Unassembled WGS sequence"/>
</dbReference>
<dbReference type="AlphaFoldDB" id="A0AAW0DNV2"/>
<comment type="caution">
    <text evidence="2">The sequence shown here is derived from an EMBL/GenBank/DDBJ whole genome shotgun (WGS) entry which is preliminary data.</text>
</comment>
<evidence type="ECO:0000313" key="3">
    <source>
        <dbReference type="Proteomes" id="UP001362999"/>
    </source>
</evidence>
<feature type="region of interest" description="Disordered" evidence="1">
    <location>
        <begin position="1"/>
        <end position="167"/>
    </location>
</feature>
<dbReference type="EMBL" id="JAWWNJ010000007">
    <property type="protein sequence ID" value="KAK7052241.1"/>
    <property type="molecule type" value="Genomic_DNA"/>
</dbReference>
<reference evidence="2 3" key="1">
    <citation type="journal article" date="2024" name="J Genomics">
        <title>Draft genome sequencing and assembly of Favolaschia claudopus CIRM-BRFM 2984 isolated from oak limbs.</title>
        <authorList>
            <person name="Navarro D."/>
            <person name="Drula E."/>
            <person name="Chaduli D."/>
            <person name="Cazenave R."/>
            <person name="Ahrendt S."/>
            <person name="Wang J."/>
            <person name="Lipzen A."/>
            <person name="Daum C."/>
            <person name="Barry K."/>
            <person name="Grigoriev I.V."/>
            <person name="Favel A."/>
            <person name="Rosso M.N."/>
            <person name="Martin F."/>
        </authorList>
    </citation>
    <scope>NUCLEOTIDE SEQUENCE [LARGE SCALE GENOMIC DNA]</scope>
    <source>
        <strain evidence="2 3">CIRM-BRFM 2984</strain>
    </source>
</reference>
<gene>
    <name evidence="2" type="ORF">R3P38DRAFT_3344152</name>
</gene>
<organism evidence="2 3">
    <name type="scientific">Favolaschia claudopus</name>
    <dbReference type="NCBI Taxonomy" id="2862362"/>
    <lineage>
        <taxon>Eukaryota</taxon>
        <taxon>Fungi</taxon>
        <taxon>Dikarya</taxon>
        <taxon>Basidiomycota</taxon>
        <taxon>Agaricomycotina</taxon>
        <taxon>Agaricomycetes</taxon>
        <taxon>Agaricomycetidae</taxon>
        <taxon>Agaricales</taxon>
        <taxon>Marasmiineae</taxon>
        <taxon>Mycenaceae</taxon>
        <taxon>Favolaschia</taxon>
    </lineage>
</organism>